<evidence type="ECO:0000313" key="3">
    <source>
        <dbReference type="Proteomes" id="UP001302126"/>
    </source>
</evidence>
<organism evidence="2 3">
    <name type="scientific">Podospora australis</name>
    <dbReference type="NCBI Taxonomy" id="1536484"/>
    <lineage>
        <taxon>Eukaryota</taxon>
        <taxon>Fungi</taxon>
        <taxon>Dikarya</taxon>
        <taxon>Ascomycota</taxon>
        <taxon>Pezizomycotina</taxon>
        <taxon>Sordariomycetes</taxon>
        <taxon>Sordariomycetidae</taxon>
        <taxon>Sordariales</taxon>
        <taxon>Podosporaceae</taxon>
        <taxon>Podospora</taxon>
    </lineage>
</organism>
<dbReference type="AlphaFoldDB" id="A0AAN7AGN0"/>
<keyword evidence="3" id="KW-1185">Reference proteome</keyword>
<feature type="non-terminal residue" evidence="2">
    <location>
        <position position="76"/>
    </location>
</feature>
<accession>A0AAN7AGN0</accession>
<protein>
    <submittedName>
        <fullName evidence="2">Uncharacterized protein</fullName>
    </submittedName>
</protein>
<feature type="compositionally biased region" description="Basic and acidic residues" evidence="1">
    <location>
        <begin position="10"/>
        <end position="33"/>
    </location>
</feature>
<reference evidence="2" key="1">
    <citation type="journal article" date="2023" name="Mol. Phylogenet. Evol.">
        <title>Genome-scale phylogeny and comparative genomics of the fungal order Sordariales.</title>
        <authorList>
            <person name="Hensen N."/>
            <person name="Bonometti L."/>
            <person name="Westerberg I."/>
            <person name="Brannstrom I.O."/>
            <person name="Guillou S."/>
            <person name="Cros-Aarteil S."/>
            <person name="Calhoun S."/>
            <person name="Haridas S."/>
            <person name="Kuo A."/>
            <person name="Mondo S."/>
            <person name="Pangilinan J."/>
            <person name="Riley R."/>
            <person name="LaButti K."/>
            <person name="Andreopoulos B."/>
            <person name="Lipzen A."/>
            <person name="Chen C."/>
            <person name="Yan M."/>
            <person name="Daum C."/>
            <person name="Ng V."/>
            <person name="Clum A."/>
            <person name="Steindorff A."/>
            <person name="Ohm R.A."/>
            <person name="Martin F."/>
            <person name="Silar P."/>
            <person name="Natvig D.O."/>
            <person name="Lalanne C."/>
            <person name="Gautier V."/>
            <person name="Ament-Velasquez S.L."/>
            <person name="Kruys A."/>
            <person name="Hutchinson M.I."/>
            <person name="Powell A.J."/>
            <person name="Barry K."/>
            <person name="Miller A.N."/>
            <person name="Grigoriev I.V."/>
            <person name="Debuchy R."/>
            <person name="Gladieux P."/>
            <person name="Hiltunen Thoren M."/>
            <person name="Johannesson H."/>
        </authorList>
    </citation>
    <scope>NUCLEOTIDE SEQUENCE</scope>
    <source>
        <strain evidence="2">PSN309</strain>
    </source>
</reference>
<evidence type="ECO:0000313" key="2">
    <source>
        <dbReference type="EMBL" id="KAK4185095.1"/>
    </source>
</evidence>
<comment type="caution">
    <text evidence="2">The sequence shown here is derived from an EMBL/GenBank/DDBJ whole genome shotgun (WGS) entry which is preliminary data.</text>
</comment>
<dbReference type="EMBL" id="MU864462">
    <property type="protein sequence ID" value="KAK4185095.1"/>
    <property type="molecule type" value="Genomic_DNA"/>
</dbReference>
<dbReference type="Proteomes" id="UP001302126">
    <property type="component" value="Unassembled WGS sequence"/>
</dbReference>
<feature type="region of interest" description="Disordered" evidence="1">
    <location>
        <begin position="1"/>
        <end position="76"/>
    </location>
</feature>
<sequence>MAPSGYNLRHASDKRTVHYRDADLGPSEADKPTFLHPDPVYDPELAAHCAFPSLPTDHPEDGPSEVFKQRRAAERA</sequence>
<gene>
    <name evidence="2" type="ORF">QBC35DRAFT_390271</name>
</gene>
<reference evidence="2" key="2">
    <citation type="submission" date="2023-05" db="EMBL/GenBank/DDBJ databases">
        <authorList>
            <consortium name="Lawrence Berkeley National Laboratory"/>
            <person name="Steindorff A."/>
            <person name="Hensen N."/>
            <person name="Bonometti L."/>
            <person name="Westerberg I."/>
            <person name="Brannstrom I.O."/>
            <person name="Guillou S."/>
            <person name="Cros-Aarteil S."/>
            <person name="Calhoun S."/>
            <person name="Haridas S."/>
            <person name="Kuo A."/>
            <person name="Mondo S."/>
            <person name="Pangilinan J."/>
            <person name="Riley R."/>
            <person name="Labutti K."/>
            <person name="Andreopoulos B."/>
            <person name="Lipzen A."/>
            <person name="Chen C."/>
            <person name="Yanf M."/>
            <person name="Daum C."/>
            <person name="Ng V."/>
            <person name="Clum A."/>
            <person name="Ohm R."/>
            <person name="Martin F."/>
            <person name="Silar P."/>
            <person name="Natvig D."/>
            <person name="Lalanne C."/>
            <person name="Gautier V."/>
            <person name="Ament-Velasquez S.L."/>
            <person name="Kruys A."/>
            <person name="Hutchinson M.I."/>
            <person name="Powell A.J."/>
            <person name="Barry K."/>
            <person name="Miller A.N."/>
            <person name="Grigoriev I.V."/>
            <person name="Debuchy R."/>
            <person name="Gladieux P."/>
            <person name="Thoren M.H."/>
            <person name="Johannesson H."/>
        </authorList>
    </citation>
    <scope>NUCLEOTIDE SEQUENCE</scope>
    <source>
        <strain evidence="2">PSN309</strain>
    </source>
</reference>
<proteinExistence type="predicted"/>
<feature type="compositionally biased region" description="Basic and acidic residues" evidence="1">
    <location>
        <begin position="57"/>
        <end position="76"/>
    </location>
</feature>
<evidence type="ECO:0000256" key="1">
    <source>
        <dbReference type="SAM" id="MobiDB-lite"/>
    </source>
</evidence>
<name>A0AAN7AGN0_9PEZI</name>